<reference evidence="2 3" key="1">
    <citation type="journal article" date="2014" name="PLoS Genet.">
        <title>Phylogenetically driven sequencing of extremely halophilic archaea reveals strategies for static and dynamic osmo-response.</title>
        <authorList>
            <person name="Becker E.A."/>
            <person name="Seitzer P.M."/>
            <person name="Tritt A."/>
            <person name="Larsen D."/>
            <person name="Krusor M."/>
            <person name="Yao A.I."/>
            <person name="Wu D."/>
            <person name="Madern D."/>
            <person name="Eisen J.A."/>
            <person name="Darling A.E."/>
            <person name="Facciotti M.T."/>
        </authorList>
    </citation>
    <scope>NUCLEOTIDE SEQUENCE [LARGE SCALE GENOMIC DNA]</scope>
    <source>
        <strain evidence="2 3">DSM 21995</strain>
    </source>
</reference>
<dbReference type="RefSeq" id="WP_008005038.1">
    <property type="nucleotide sequence ID" value="NZ_AOJG01000017.1"/>
</dbReference>
<evidence type="ECO:0000256" key="1">
    <source>
        <dbReference type="SAM" id="Phobius"/>
    </source>
</evidence>
<evidence type="ECO:0008006" key="4">
    <source>
        <dbReference type="Google" id="ProtNLM"/>
    </source>
</evidence>
<keyword evidence="1" id="KW-0812">Transmembrane</keyword>
<dbReference type="OrthoDB" id="170690at2157"/>
<dbReference type="AlphaFoldDB" id="M0NXW3"/>
<keyword evidence="3" id="KW-1185">Reference proteome</keyword>
<feature type="transmembrane region" description="Helical" evidence="1">
    <location>
        <begin position="260"/>
        <end position="285"/>
    </location>
</feature>
<sequence>MPLRSTPPASPAPLQTAIDPLPTLIGVAALLVGLAFLAHGGRGSLDALRVARATATDPRSLQAGDRRVRITGVADTATAAHGGSAGDEDRTETLPAPFTDEPCLCCTYDVSEYRSQGKGRSWVSIDSGEAGVPFRVVVDGVGVRVDPAVADFAFGVDEDIEVAADETPPERVRRFTDAVAAVDKSETGWKLGPLTVGNDPERRYRQRVLRPGDDVTVVGDATAFPDAPVGEVKARIAGGSPFVVGDASARRTALRLVGRSAVPVVLGLVSLTVAAVALSPVLGVITGAVAG</sequence>
<keyword evidence="1" id="KW-1133">Transmembrane helix</keyword>
<protein>
    <recommendedName>
        <fullName evidence="4">RING-type E3 ubiquitin transferase</fullName>
    </recommendedName>
</protein>
<feature type="transmembrane region" description="Helical" evidence="1">
    <location>
        <begin position="20"/>
        <end position="39"/>
    </location>
</feature>
<dbReference type="STRING" id="1227482.C469_06896"/>
<gene>
    <name evidence="2" type="ORF">C469_06896</name>
</gene>
<comment type="caution">
    <text evidence="2">The sequence shown here is derived from an EMBL/GenBank/DDBJ whole genome shotgun (WGS) entry which is preliminary data.</text>
</comment>
<dbReference type="EMBL" id="AOJG01000017">
    <property type="protein sequence ID" value="EMA61405.1"/>
    <property type="molecule type" value="Genomic_DNA"/>
</dbReference>
<dbReference type="PATRIC" id="fig|1227482.3.peg.1392"/>
<dbReference type="Proteomes" id="UP000011650">
    <property type="component" value="Unassembled WGS sequence"/>
</dbReference>
<accession>M0NXW3</accession>
<keyword evidence="1" id="KW-0472">Membrane</keyword>
<evidence type="ECO:0000313" key="2">
    <source>
        <dbReference type="EMBL" id="EMA61405.1"/>
    </source>
</evidence>
<proteinExistence type="predicted"/>
<name>M0NXW3_9EURY</name>
<organism evidence="2 3">
    <name type="scientific">Halorubrum lipolyticum DSM 21995</name>
    <dbReference type="NCBI Taxonomy" id="1227482"/>
    <lineage>
        <taxon>Archaea</taxon>
        <taxon>Methanobacteriati</taxon>
        <taxon>Methanobacteriota</taxon>
        <taxon>Stenosarchaea group</taxon>
        <taxon>Halobacteria</taxon>
        <taxon>Halobacteriales</taxon>
        <taxon>Haloferacaceae</taxon>
        <taxon>Halorubrum</taxon>
    </lineage>
</organism>
<evidence type="ECO:0000313" key="3">
    <source>
        <dbReference type="Proteomes" id="UP000011650"/>
    </source>
</evidence>